<accession>A0AAD4T6J8</accession>
<evidence type="ECO:0000313" key="2">
    <source>
        <dbReference type="Proteomes" id="UP001202328"/>
    </source>
</evidence>
<gene>
    <name evidence="1" type="ORF">MKW98_004297</name>
</gene>
<reference evidence="1" key="1">
    <citation type="submission" date="2022-04" db="EMBL/GenBank/DDBJ databases">
        <title>A functionally conserved STORR gene fusion in Papaver species that diverged 16.8 million years ago.</title>
        <authorList>
            <person name="Catania T."/>
        </authorList>
    </citation>
    <scope>NUCLEOTIDE SEQUENCE</scope>
    <source>
        <strain evidence="1">S-188037</strain>
    </source>
</reference>
<sequence>HLLVQCPLAYRVWNYFINVIGSPNFTISSVKEDVVGWKSFPLSAQGFQLWKRLPSAIPRGLWKAHNAIVFSGKIFNLQDVFRDIKINAFNWSKGPDCFKGINTSNVIVGS</sequence>
<feature type="non-terminal residue" evidence="1">
    <location>
        <position position="1"/>
    </location>
</feature>
<dbReference type="EMBL" id="JAJJMB010004170">
    <property type="protein sequence ID" value="KAI3943792.1"/>
    <property type="molecule type" value="Genomic_DNA"/>
</dbReference>
<keyword evidence="2" id="KW-1185">Reference proteome</keyword>
<proteinExistence type="predicted"/>
<evidence type="ECO:0000313" key="1">
    <source>
        <dbReference type="EMBL" id="KAI3943792.1"/>
    </source>
</evidence>
<dbReference type="AlphaFoldDB" id="A0AAD4T6J8"/>
<comment type="caution">
    <text evidence="1">The sequence shown here is derived from an EMBL/GenBank/DDBJ whole genome shotgun (WGS) entry which is preliminary data.</text>
</comment>
<organism evidence="1 2">
    <name type="scientific">Papaver atlanticum</name>
    <dbReference type="NCBI Taxonomy" id="357466"/>
    <lineage>
        <taxon>Eukaryota</taxon>
        <taxon>Viridiplantae</taxon>
        <taxon>Streptophyta</taxon>
        <taxon>Embryophyta</taxon>
        <taxon>Tracheophyta</taxon>
        <taxon>Spermatophyta</taxon>
        <taxon>Magnoliopsida</taxon>
        <taxon>Ranunculales</taxon>
        <taxon>Papaveraceae</taxon>
        <taxon>Papaveroideae</taxon>
        <taxon>Papaver</taxon>
    </lineage>
</organism>
<protein>
    <submittedName>
        <fullName evidence="1">Uncharacterized protein</fullName>
    </submittedName>
</protein>
<dbReference type="Proteomes" id="UP001202328">
    <property type="component" value="Unassembled WGS sequence"/>
</dbReference>
<name>A0AAD4T6J8_9MAGN</name>